<dbReference type="EMBL" id="KN837585">
    <property type="protein sequence ID" value="KIJ23802.1"/>
    <property type="molecule type" value="Genomic_DNA"/>
</dbReference>
<evidence type="ECO:0000313" key="3">
    <source>
        <dbReference type="Proteomes" id="UP000054279"/>
    </source>
</evidence>
<reference evidence="2 3" key="1">
    <citation type="submission" date="2014-06" db="EMBL/GenBank/DDBJ databases">
        <title>Evolutionary Origins and Diversification of the Mycorrhizal Mutualists.</title>
        <authorList>
            <consortium name="DOE Joint Genome Institute"/>
            <consortium name="Mycorrhizal Genomics Consortium"/>
            <person name="Kohler A."/>
            <person name="Kuo A."/>
            <person name="Nagy L.G."/>
            <person name="Floudas D."/>
            <person name="Copeland A."/>
            <person name="Barry K.W."/>
            <person name="Cichocki N."/>
            <person name="Veneault-Fourrey C."/>
            <person name="LaButti K."/>
            <person name="Lindquist E.A."/>
            <person name="Lipzen A."/>
            <person name="Lundell T."/>
            <person name="Morin E."/>
            <person name="Murat C."/>
            <person name="Riley R."/>
            <person name="Ohm R."/>
            <person name="Sun H."/>
            <person name="Tunlid A."/>
            <person name="Henrissat B."/>
            <person name="Grigoriev I.V."/>
            <person name="Hibbett D.S."/>
            <person name="Martin F."/>
        </authorList>
    </citation>
    <scope>NUCLEOTIDE SEQUENCE [LARGE SCALE GENOMIC DNA]</scope>
    <source>
        <strain evidence="2 3">SS14</strain>
    </source>
</reference>
<dbReference type="AlphaFoldDB" id="A0A0C9U3U5"/>
<dbReference type="Proteomes" id="UP000054279">
    <property type="component" value="Unassembled WGS sequence"/>
</dbReference>
<feature type="compositionally biased region" description="Basic and acidic residues" evidence="1">
    <location>
        <begin position="192"/>
        <end position="207"/>
    </location>
</feature>
<keyword evidence="3" id="KW-1185">Reference proteome</keyword>
<evidence type="ECO:0000313" key="2">
    <source>
        <dbReference type="EMBL" id="KIJ23802.1"/>
    </source>
</evidence>
<sequence length="299" mass="34155">MDSPPPSCVDPQQSAKVFAQEHLSDPSVRVHSPSLAWQMLLVLLHPVHVYQEWLKLWAHPLKVEIPLRESFPVQIEGTTSVGSLMNLIMHILRKEVWKMKMVALLLKLENGEIVLVEAMEATEWLNTVFNQIRTSMNRMPPTMKDIFLVPKQKSSGKTIEPGNNRAHDKAAAKAATEQIVTQGATSVPITGRRQEEHERLVQSRREWESDENSLSPRRLNIHSTAISEQSEDSQPHRGCDMHTVYVCSTRDECMNNQSRTHRTHDVCMTEDTCANLQESMQNKARCEVSPINTWQELEH</sequence>
<protein>
    <submittedName>
        <fullName evidence="2">Unplaced genomic scaffold SPHSTscaffold_510, whole genome shotgun sequence</fullName>
    </submittedName>
</protein>
<feature type="region of interest" description="Disordered" evidence="1">
    <location>
        <begin position="192"/>
        <end position="215"/>
    </location>
</feature>
<proteinExistence type="predicted"/>
<organism evidence="2 3">
    <name type="scientific">Sphaerobolus stellatus (strain SS14)</name>
    <dbReference type="NCBI Taxonomy" id="990650"/>
    <lineage>
        <taxon>Eukaryota</taxon>
        <taxon>Fungi</taxon>
        <taxon>Dikarya</taxon>
        <taxon>Basidiomycota</taxon>
        <taxon>Agaricomycotina</taxon>
        <taxon>Agaricomycetes</taxon>
        <taxon>Phallomycetidae</taxon>
        <taxon>Geastrales</taxon>
        <taxon>Sphaerobolaceae</taxon>
        <taxon>Sphaerobolus</taxon>
    </lineage>
</organism>
<name>A0A0C9U3U5_SPHS4</name>
<accession>A0A0C9U3U5</accession>
<dbReference type="HOGENOM" id="CLU_931183_0_0_1"/>
<gene>
    <name evidence="2" type="ORF">M422DRAFT_275554</name>
</gene>
<evidence type="ECO:0000256" key="1">
    <source>
        <dbReference type="SAM" id="MobiDB-lite"/>
    </source>
</evidence>